<dbReference type="AlphaFoldDB" id="A0A1U7J899"/>
<evidence type="ECO:0000256" key="3">
    <source>
        <dbReference type="SAM" id="Phobius"/>
    </source>
</evidence>
<dbReference type="RefSeq" id="WP_073607657.1">
    <property type="nucleotide sequence ID" value="NZ_MRCG01000003.1"/>
</dbReference>
<dbReference type="PANTHER" id="PTHR36761">
    <property type="entry name" value="ORF03 PROTEIN"/>
    <property type="match status" value="1"/>
</dbReference>
<organism evidence="4 5">
    <name type="scientific">Phormidium tenue NIES-30</name>
    <dbReference type="NCBI Taxonomy" id="549789"/>
    <lineage>
        <taxon>Bacteria</taxon>
        <taxon>Bacillati</taxon>
        <taxon>Cyanobacteriota</taxon>
        <taxon>Cyanophyceae</taxon>
        <taxon>Oscillatoriophycideae</taxon>
        <taxon>Oscillatoriales</taxon>
        <taxon>Oscillatoriaceae</taxon>
        <taxon>Phormidium</taxon>
    </lineage>
</organism>
<keyword evidence="3" id="KW-0472">Membrane</keyword>
<dbReference type="Proteomes" id="UP000185557">
    <property type="component" value="Unassembled WGS sequence"/>
</dbReference>
<keyword evidence="3" id="KW-1133">Transmembrane helix</keyword>
<proteinExistence type="predicted"/>
<keyword evidence="3" id="KW-0812">Transmembrane</keyword>
<evidence type="ECO:0000256" key="2">
    <source>
        <dbReference type="SAM" id="MobiDB-lite"/>
    </source>
</evidence>
<dbReference type="OrthoDB" id="510804at2"/>
<evidence type="ECO:0000313" key="4">
    <source>
        <dbReference type="EMBL" id="OKH49549.1"/>
    </source>
</evidence>
<evidence type="ECO:0000256" key="1">
    <source>
        <dbReference type="PROSITE-ProRule" id="PRU00339"/>
    </source>
</evidence>
<dbReference type="PANTHER" id="PTHR36761:SF2">
    <property type="entry name" value="ORF03 PROTEIN"/>
    <property type="match status" value="1"/>
</dbReference>
<keyword evidence="1" id="KW-0802">TPR repeat</keyword>
<evidence type="ECO:0000313" key="5">
    <source>
        <dbReference type="Proteomes" id="UP000185557"/>
    </source>
</evidence>
<sequence length="176" mass="19103">MTEDPRDRAKTQYAYGQAAFERGSYREAVEFFEEAVRLAKATTPLGGEVQTWLVNAYSAVGRQNDAIALCQALARHPDLETRKQGKNLLYILQAPQLQRPTNWMTEIPALDNLSSDGSQSSGGSGYATAAKAAPRSRSKPEPPPLDPSQINTKDNGFLWAALVGVALVLGGLLWLS</sequence>
<feature type="repeat" description="TPR" evidence="1">
    <location>
        <begin position="9"/>
        <end position="42"/>
    </location>
</feature>
<name>A0A1U7J899_9CYAN</name>
<dbReference type="InterPro" id="IPR011990">
    <property type="entry name" value="TPR-like_helical_dom_sf"/>
</dbReference>
<dbReference type="EMBL" id="MRCG01000003">
    <property type="protein sequence ID" value="OKH49549.1"/>
    <property type="molecule type" value="Genomic_DNA"/>
</dbReference>
<dbReference type="SUPFAM" id="SSF48452">
    <property type="entry name" value="TPR-like"/>
    <property type="match status" value="1"/>
</dbReference>
<comment type="caution">
    <text evidence="4">The sequence shown here is derived from an EMBL/GenBank/DDBJ whole genome shotgun (WGS) entry which is preliminary data.</text>
</comment>
<dbReference type="STRING" id="549789.NIES30_06820"/>
<keyword evidence="5" id="KW-1185">Reference proteome</keyword>
<accession>A0A1U7J899</accession>
<protein>
    <submittedName>
        <fullName evidence="4">Uncharacterized protein</fullName>
    </submittedName>
</protein>
<dbReference type="InterPro" id="IPR019734">
    <property type="entry name" value="TPR_rpt"/>
</dbReference>
<feature type="region of interest" description="Disordered" evidence="2">
    <location>
        <begin position="114"/>
        <end position="150"/>
    </location>
</feature>
<feature type="transmembrane region" description="Helical" evidence="3">
    <location>
        <begin position="156"/>
        <end position="175"/>
    </location>
</feature>
<dbReference type="Gene3D" id="1.25.40.10">
    <property type="entry name" value="Tetratricopeptide repeat domain"/>
    <property type="match status" value="1"/>
</dbReference>
<reference evidence="4 5" key="1">
    <citation type="submission" date="2016-11" db="EMBL/GenBank/DDBJ databases">
        <title>Draft Genome Sequences of Nine Cyanobacterial Strains from Diverse Habitats.</title>
        <authorList>
            <person name="Zhu T."/>
            <person name="Hou S."/>
            <person name="Lu X."/>
            <person name="Hess W.R."/>
        </authorList>
    </citation>
    <scope>NUCLEOTIDE SEQUENCE [LARGE SCALE GENOMIC DNA]</scope>
    <source>
        <strain evidence="4 5">NIES-30</strain>
    </source>
</reference>
<gene>
    <name evidence="4" type="ORF">NIES30_06820</name>
</gene>
<dbReference type="PROSITE" id="PS50005">
    <property type="entry name" value="TPR"/>
    <property type="match status" value="1"/>
</dbReference>